<feature type="domain" description="HTH lysR-type" evidence="5">
    <location>
        <begin position="2"/>
        <end position="58"/>
    </location>
</feature>
<keyword evidence="4" id="KW-0804">Transcription</keyword>
<dbReference type="NCBIfam" id="NF009888">
    <property type="entry name" value="PRK13348.1"/>
    <property type="match status" value="1"/>
</dbReference>
<gene>
    <name evidence="6" type="ORF">SAMN05660337_2062</name>
</gene>
<comment type="similarity">
    <text evidence="1">Belongs to the LysR transcriptional regulatory family.</text>
</comment>
<dbReference type="OrthoDB" id="3252676at2"/>
<dbReference type="Gene3D" id="1.10.10.10">
    <property type="entry name" value="Winged helix-like DNA-binding domain superfamily/Winged helix DNA-binding domain"/>
    <property type="match status" value="1"/>
</dbReference>
<organism evidence="6 7">
    <name type="scientific">Maridesulfovibrio ferrireducens</name>
    <dbReference type="NCBI Taxonomy" id="246191"/>
    <lineage>
        <taxon>Bacteria</taxon>
        <taxon>Pseudomonadati</taxon>
        <taxon>Thermodesulfobacteriota</taxon>
        <taxon>Desulfovibrionia</taxon>
        <taxon>Desulfovibrionales</taxon>
        <taxon>Desulfovibrionaceae</taxon>
        <taxon>Maridesulfovibrio</taxon>
    </lineage>
</organism>
<name>A0A1G9H9J0_9BACT</name>
<protein>
    <submittedName>
        <fullName evidence="6">LysR family transcriptional regulator, chromosome initiation inhibitor</fullName>
    </submittedName>
</protein>
<dbReference type="InterPro" id="IPR005119">
    <property type="entry name" value="LysR_subst-bd"/>
</dbReference>
<evidence type="ECO:0000256" key="3">
    <source>
        <dbReference type="ARBA" id="ARBA00023125"/>
    </source>
</evidence>
<keyword evidence="3" id="KW-0238">DNA-binding</keyword>
<dbReference type="NCBIfam" id="NF002964">
    <property type="entry name" value="PRK03635.1"/>
    <property type="match status" value="1"/>
</dbReference>
<dbReference type="GO" id="GO:0003677">
    <property type="term" value="F:DNA binding"/>
    <property type="evidence" value="ECO:0007669"/>
    <property type="project" value="UniProtKB-KW"/>
</dbReference>
<dbReference type="Pfam" id="PF03466">
    <property type="entry name" value="LysR_substrate"/>
    <property type="match status" value="1"/>
</dbReference>
<dbReference type="PANTHER" id="PTHR30579:SF2">
    <property type="entry name" value="HTH-TYPE TRANSCRIPTIONAL REGULATOR ARGP"/>
    <property type="match status" value="1"/>
</dbReference>
<dbReference type="Gene3D" id="3.40.190.290">
    <property type="match status" value="1"/>
</dbReference>
<dbReference type="InterPro" id="IPR036388">
    <property type="entry name" value="WH-like_DNA-bd_sf"/>
</dbReference>
<dbReference type="SUPFAM" id="SSF46785">
    <property type="entry name" value="Winged helix' DNA-binding domain"/>
    <property type="match status" value="1"/>
</dbReference>
<dbReference type="AlphaFoldDB" id="A0A1G9H9J0"/>
<dbReference type="PRINTS" id="PR00039">
    <property type="entry name" value="HTHLYSR"/>
</dbReference>
<dbReference type="PANTHER" id="PTHR30579">
    <property type="entry name" value="TRANSCRIPTIONAL REGULATOR"/>
    <property type="match status" value="1"/>
</dbReference>
<evidence type="ECO:0000256" key="4">
    <source>
        <dbReference type="ARBA" id="ARBA00023163"/>
    </source>
</evidence>
<dbReference type="RefSeq" id="WP_092160801.1">
    <property type="nucleotide sequence ID" value="NZ_FNGA01000003.1"/>
</dbReference>
<dbReference type="InterPro" id="IPR050176">
    <property type="entry name" value="LTTR"/>
</dbReference>
<dbReference type="InterPro" id="IPR036390">
    <property type="entry name" value="WH_DNA-bd_sf"/>
</dbReference>
<accession>A0A1G9H9J0</accession>
<evidence type="ECO:0000313" key="6">
    <source>
        <dbReference type="EMBL" id="SDL09547.1"/>
    </source>
</evidence>
<dbReference type="GO" id="GO:0003700">
    <property type="term" value="F:DNA-binding transcription factor activity"/>
    <property type="evidence" value="ECO:0007669"/>
    <property type="project" value="InterPro"/>
</dbReference>
<keyword evidence="7" id="KW-1185">Reference proteome</keyword>
<evidence type="ECO:0000256" key="1">
    <source>
        <dbReference type="ARBA" id="ARBA00009437"/>
    </source>
</evidence>
<dbReference type="Proteomes" id="UP000199053">
    <property type="component" value="Unassembled WGS sequence"/>
</dbReference>
<evidence type="ECO:0000313" key="7">
    <source>
        <dbReference type="Proteomes" id="UP000199053"/>
    </source>
</evidence>
<proteinExistence type="inferred from homology"/>
<reference evidence="7" key="1">
    <citation type="submission" date="2016-10" db="EMBL/GenBank/DDBJ databases">
        <authorList>
            <person name="Varghese N."/>
            <person name="Submissions S."/>
        </authorList>
    </citation>
    <scope>NUCLEOTIDE SEQUENCE [LARGE SCALE GENOMIC DNA]</scope>
    <source>
        <strain evidence="7">DSM 16995</strain>
    </source>
</reference>
<sequence length="294" mass="33206">MLDYKFLEALTAVIEEGGFDKASAKLNLTQSAVSQRIRNLEEQSGQVLIVRSVPPEPTEAGRKLIKHLRQVRLMEHELADETGLNHPDDFIIIPLGVNADSLATWLFDALDDFLHENRVLLDIYVDDENQTHELLKRGEVVGCIGTGSKQLKSCKREYLATIEYLCVCTDSFRDKWFKDGFTLKNVTKAPAAMFNRKDETQGQILNLAFPDTTITHPIFYVPSSESFIDVIRRGFAYGMVPEMQAQEDIDSGKLIELISNVRVSVPLYWQSWSVDTPLLNGLSKALVDYFKSTS</sequence>
<evidence type="ECO:0000256" key="2">
    <source>
        <dbReference type="ARBA" id="ARBA00023015"/>
    </source>
</evidence>
<dbReference type="SUPFAM" id="SSF53850">
    <property type="entry name" value="Periplasmic binding protein-like II"/>
    <property type="match status" value="1"/>
</dbReference>
<keyword evidence="2" id="KW-0805">Transcription regulation</keyword>
<dbReference type="PROSITE" id="PS50931">
    <property type="entry name" value="HTH_LYSR"/>
    <property type="match status" value="1"/>
</dbReference>
<dbReference type="InterPro" id="IPR000847">
    <property type="entry name" value="LysR_HTH_N"/>
</dbReference>
<dbReference type="EMBL" id="FNGA01000003">
    <property type="protein sequence ID" value="SDL09547.1"/>
    <property type="molecule type" value="Genomic_DNA"/>
</dbReference>
<dbReference type="NCBIfam" id="TIGR03298">
    <property type="entry name" value="argP"/>
    <property type="match status" value="1"/>
</dbReference>
<dbReference type="InterPro" id="IPR017685">
    <property type="entry name" value="ArgP"/>
</dbReference>
<evidence type="ECO:0000259" key="5">
    <source>
        <dbReference type="PROSITE" id="PS50931"/>
    </source>
</evidence>
<dbReference type="Pfam" id="PF00126">
    <property type="entry name" value="HTH_1"/>
    <property type="match status" value="1"/>
</dbReference>
<dbReference type="STRING" id="246191.SAMN05660337_2062"/>